<dbReference type="Proteomes" id="UP000241848">
    <property type="component" value="Unassembled WGS sequence"/>
</dbReference>
<dbReference type="PANTHER" id="PTHR11803">
    <property type="entry name" value="2-IMINOBUTANOATE/2-IMINOPROPANOATE DEAMINASE RIDA"/>
    <property type="match status" value="1"/>
</dbReference>
<dbReference type="GO" id="GO:0005829">
    <property type="term" value="C:cytosol"/>
    <property type="evidence" value="ECO:0007669"/>
    <property type="project" value="TreeGrafter"/>
</dbReference>
<evidence type="ECO:0000256" key="1">
    <source>
        <dbReference type="ARBA" id="ARBA00010552"/>
    </source>
</evidence>
<dbReference type="FunFam" id="3.30.1330.40:FF:000001">
    <property type="entry name" value="L-PSP family endoribonuclease"/>
    <property type="match status" value="1"/>
</dbReference>
<accession>A0A2T2WK10</accession>
<dbReference type="InterPro" id="IPR006175">
    <property type="entry name" value="YjgF/YER057c/UK114"/>
</dbReference>
<reference evidence="3 4" key="1">
    <citation type="journal article" date="2014" name="BMC Genomics">
        <title>Comparison of environmental and isolate Sulfobacillus genomes reveals diverse carbon, sulfur, nitrogen, and hydrogen metabolisms.</title>
        <authorList>
            <person name="Justice N.B."/>
            <person name="Norman A."/>
            <person name="Brown C.T."/>
            <person name="Singh A."/>
            <person name="Thomas B.C."/>
            <person name="Banfield J.F."/>
        </authorList>
    </citation>
    <scope>NUCLEOTIDE SEQUENCE [LARGE SCALE GENOMIC DNA]</scope>
    <source>
        <strain evidence="3">AMDSBA3</strain>
    </source>
</reference>
<comment type="similarity">
    <text evidence="1">Belongs to the RutC family.</text>
</comment>
<dbReference type="Gene3D" id="3.30.1330.40">
    <property type="entry name" value="RutC-like"/>
    <property type="match status" value="1"/>
</dbReference>
<dbReference type="InterPro" id="IPR006056">
    <property type="entry name" value="RidA"/>
</dbReference>
<dbReference type="GO" id="GO:0019239">
    <property type="term" value="F:deaminase activity"/>
    <property type="evidence" value="ECO:0007669"/>
    <property type="project" value="TreeGrafter"/>
</dbReference>
<proteinExistence type="inferred from homology"/>
<dbReference type="NCBIfam" id="TIGR00004">
    <property type="entry name" value="Rid family detoxifying hydrolase"/>
    <property type="match status" value="1"/>
</dbReference>
<evidence type="ECO:0000256" key="2">
    <source>
        <dbReference type="SAM" id="MobiDB-lite"/>
    </source>
</evidence>
<dbReference type="EMBL" id="PXYV01000015">
    <property type="protein sequence ID" value="PSR22567.1"/>
    <property type="molecule type" value="Genomic_DNA"/>
</dbReference>
<dbReference type="InterPro" id="IPR035959">
    <property type="entry name" value="RutC-like_sf"/>
</dbReference>
<name>A0A2T2WK10_9FIRM</name>
<dbReference type="AlphaFoldDB" id="A0A2T2WK10"/>
<protein>
    <submittedName>
        <fullName evidence="3">Reactive intermediate/imine deaminase</fullName>
    </submittedName>
</protein>
<feature type="region of interest" description="Disordered" evidence="2">
    <location>
        <begin position="1"/>
        <end position="20"/>
    </location>
</feature>
<comment type="caution">
    <text evidence="3">The sequence shown here is derived from an EMBL/GenBank/DDBJ whole genome shotgun (WGS) entry which is preliminary data.</text>
</comment>
<dbReference type="PANTHER" id="PTHR11803:SF39">
    <property type="entry name" value="2-IMINOBUTANOATE_2-IMINOPROPANOATE DEAMINASE"/>
    <property type="match status" value="1"/>
</dbReference>
<dbReference type="CDD" id="cd00448">
    <property type="entry name" value="YjgF_YER057c_UK114_family"/>
    <property type="match status" value="1"/>
</dbReference>
<dbReference type="SUPFAM" id="SSF55298">
    <property type="entry name" value="YjgF-like"/>
    <property type="match status" value="1"/>
</dbReference>
<sequence length="127" mass="13845">MSKQEIRTENAPQPGGAYSQGLRASGTLVYTAGVGPMDPQTQTIVGTTIEEQTRQVLRNLAAILEEAGLTMDHVVKTSVFLQDLQRDFAAFNRVYQEFFSPPFPVRTTVGATLNNILVEIDCVAVAD</sequence>
<gene>
    <name evidence="3" type="ORF">C7B45_06485</name>
</gene>
<evidence type="ECO:0000313" key="3">
    <source>
        <dbReference type="EMBL" id="PSR22567.1"/>
    </source>
</evidence>
<organism evidence="3 4">
    <name type="scientific">Sulfobacillus acidophilus</name>
    <dbReference type="NCBI Taxonomy" id="53633"/>
    <lineage>
        <taxon>Bacteria</taxon>
        <taxon>Bacillati</taxon>
        <taxon>Bacillota</taxon>
        <taxon>Clostridia</taxon>
        <taxon>Eubacteriales</taxon>
        <taxon>Clostridiales Family XVII. Incertae Sedis</taxon>
        <taxon>Sulfobacillus</taxon>
    </lineage>
</organism>
<evidence type="ECO:0000313" key="4">
    <source>
        <dbReference type="Proteomes" id="UP000241848"/>
    </source>
</evidence>
<dbReference type="Pfam" id="PF01042">
    <property type="entry name" value="Ribonuc_L-PSP"/>
    <property type="match status" value="1"/>
</dbReference>